<comment type="caution">
    <text evidence="12">Lacks conserved residue(s) required for the propagation of feature annotation.</text>
</comment>
<keyword evidence="14" id="KW-1185">Reference proteome</keyword>
<keyword evidence="2 12" id="KW-1003">Cell membrane</keyword>
<comment type="caution">
    <text evidence="13">The sequence shown here is derived from an EMBL/GenBank/DDBJ whole genome shotgun (WGS) entry which is preliminary data.</text>
</comment>
<keyword evidence="5 12" id="KW-1133">Transmembrane helix</keyword>
<reference evidence="13 14" key="1">
    <citation type="submission" date="2019-11" db="EMBL/GenBank/DDBJ databases">
        <title>Genome sequences of 17 halophilic strains isolated from different environments.</title>
        <authorList>
            <person name="Furrow R.E."/>
        </authorList>
    </citation>
    <scope>NUCLEOTIDE SEQUENCE [LARGE SCALE GENOMIC DNA]</scope>
    <source>
        <strain evidence="13 14">22507_15_FS</strain>
    </source>
</reference>
<feature type="transmembrane region" description="Helical" evidence="12">
    <location>
        <begin position="94"/>
        <end position="119"/>
    </location>
</feature>
<evidence type="ECO:0000256" key="10">
    <source>
        <dbReference type="ARBA" id="ARBA00035120"/>
    </source>
</evidence>
<evidence type="ECO:0000256" key="4">
    <source>
        <dbReference type="ARBA" id="ARBA00022692"/>
    </source>
</evidence>
<gene>
    <name evidence="12" type="primary">fluC</name>
    <name evidence="12" type="synonym">crcB</name>
    <name evidence="13" type="ORF">GLW01_03335</name>
</gene>
<dbReference type="PANTHER" id="PTHR28259">
    <property type="entry name" value="FLUORIDE EXPORT PROTEIN 1-RELATED"/>
    <property type="match status" value="1"/>
</dbReference>
<evidence type="ECO:0000256" key="6">
    <source>
        <dbReference type="ARBA" id="ARBA00023053"/>
    </source>
</evidence>
<dbReference type="GO" id="GO:0062054">
    <property type="term" value="F:fluoride channel activity"/>
    <property type="evidence" value="ECO:0007669"/>
    <property type="project" value="UniProtKB-UniRule"/>
</dbReference>
<keyword evidence="9 12" id="KW-0407">Ion channel</keyword>
<keyword evidence="3" id="KW-0997">Cell inner membrane</keyword>
<evidence type="ECO:0000256" key="9">
    <source>
        <dbReference type="ARBA" id="ARBA00023303"/>
    </source>
</evidence>
<dbReference type="GO" id="GO:0140114">
    <property type="term" value="P:cellular detoxification of fluoride"/>
    <property type="evidence" value="ECO:0007669"/>
    <property type="project" value="UniProtKB-UniRule"/>
</dbReference>
<comment type="function">
    <text evidence="12">Fluoride-specific ion channel. Important for reducing fluoride concentration in the cell, thus reducing its toxicity.</text>
</comment>
<evidence type="ECO:0000256" key="2">
    <source>
        <dbReference type="ARBA" id="ARBA00022475"/>
    </source>
</evidence>
<evidence type="ECO:0000256" key="1">
    <source>
        <dbReference type="ARBA" id="ARBA00004651"/>
    </source>
</evidence>
<feature type="transmembrane region" description="Helical" evidence="12">
    <location>
        <begin position="62"/>
        <end position="82"/>
    </location>
</feature>
<evidence type="ECO:0000256" key="8">
    <source>
        <dbReference type="ARBA" id="ARBA00023136"/>
    </source>
</evidence>
<evidence type="ECO:0000313" key="14">
    <source>
        <dbReference type="Proteomes" id="UP000460751"/>
    </source>
</evidence>
<name>A0A9X4YAT3_9GAMM</name>
<evidence type="ECO:0000256" key="12">
    <source>
        <dbReference type="HAMAP-Rule" id="MF_00454"/>
    </source>
</evidence>
<comment type="similarity">
    <text evidence="10 12">Belongs to the fluoride channel Fluc/FEX (TC 1.A.43) family.</text>
</comment>
<feature type="transmembrane region" description="Helical" evidence="12">
    <location>
        <begin position="29"/>
        <end position="50"/>
    </location>
</feature>
<evidence type="ECO:0000256" key="11">
    <source>
        <dbReference type="ARBA" id="ARBA00035585"/>
    </source>
</evidence>
<evidence type="ECO:0000256" key="3">
    <source>
        <dbReference type="ARBA" id="ARBA00022519"/>
    </source>
</evidence>
<keyword evidence="8 12" id="KW-0472">Membrane</keyword>
<keyword evidence="7 12" id="KW-0406">Ion transport</keyword>
<dbReference type="AlphaFoldDB" id="A0A9X4YAT3"/>
<dbReference type="InterPro" id="IPR003691">
    <property type="entry name" value="FluC"/>
</dbReference>
<dbReference type="Pfam" id="PF02537">
    <property type="entry name" value="CRCB"/>
    <property type="match status" value="1"/>
</dbReference>
<accession>A0A9X4YAT3</accession>
<dbReference type="PANTHER" id="PTHR28259:SF1">
    <property type="entry name" value="FLUORIDE EXPORT PROTEIN 1-RELATED"/>
    <property type="match status" value="1"/>
</dbReference>
<dbReference type="EMBL" id="WMEX01000002">
    <property type="protein sequence ID" value="MYL25818.1"/>
    <property type="molecule type" value="Genomic_DNA"/>
</dbReference>
<keyword evidence="6" id="KW-0915">Sodium</keyword>
<proteinExistence type="inferred from homology"/>
<evidence type="ECO:0000313" key="13">
    <source>
        <dbReference type="EMBL" id="MYL25818.1"/>
    </source>
</evidence>
<keyword evidence="4 12" id="KW-0812">Transmembrane</keyword>
<keyword evidence="12" id="KW-0813">Transport</keyword>
<evidence type="ECO:0000256" key="5">
    <source>
        <dbReference type="ARBA" id="ARBA00022989"/>
    </source>
</evidence>
<protein>
    <recommendedName>
        <fullName evidence="12">Fluoride-specific ion channel FluC</fullName>
    </recommendedName>
</protein>
<comment type="subcellular location">
    <subcellularLocation>
        <location evidence="1 12">Cell membrane</location>
        <topology evidence="1 12">Multi-pass membrane protein</topology>
    </subcellularLocation>
</comment>
<organism evidence="13 14">
    <name type="scientific">Vreelandella halophila</name>
    <dbReference type="NCBI Taxonomy" id="86177"/>
    <lineage>
        <taxon>Bacteria</taxon>
        <taxon>Pseudomonadati</taxon>
        <taxon>Pseudomonadota</taxon>
        <taxon>Gammaproteobacteria</taxon>
        <taxon>Oceanospirillales</taxon>
        <taxon>Halomonadaceae</taxon>
        <taxon>Vreelandella</taxon>
    </lineage>
</organism>
<sequence>MTSLWVALGTALGGVLRYGVDRFLLPEALLPWSTLVVNTLGSLLIGWIAGRATIPSSRLAHANLHAFLVPGFCAGLTTFSVFSHETLVLLRSGAVAAGTANITGTVVLMLIGSALGLAAGRRNMTDHTD</sequence>
<dbReference type="OrthoDB" id="9806299at2"/>
<dbReference type="HAMAP" id="MF_00454">
    <property type="entry name" value="FluC"/>
    <property type="match status" value="1"/>
</dbReference>
<dbReference type="Proteomes" id="UP000460751">
    <property type="component" value="Unassembled WGS sequence"/>
</dbReference>
<comment type="catalytic activity">
    <reaction evidence="11">
        <text>fluoride(in) = fluoride(out)</text>
        <dbReference type="Rhea" id="RHEA:76159"/>
        <dbReference type="ChEBI" id="CHEBI:17051"/>
    </reaction>
    <physiologicalReaction direction="left-to-right" evidence="11">
        <dbReference type="Rhea" id="RHEA:76160"/>
    </physiologicalReaction>
</comment>
<evidence type="ECO:0000256" key="7">
    <source>
        <dbReference type="ARBA" id="ARBA00023065"/>
    </source>
</evidence>
<dbReference type="GO" id="GO:0005886">
    <property type="term" value="C:plasma membrane"/>
    <property type="evidence" value="ECO:0007669"/>
    <property type="project" value="UniProtKB-SubCell"/>
</dbReference>